<dbReference type="EMBL" id="GBXM01083038">
    <property type="protein sequence ID" value="JAH25539.1"/>
    <property type="molecule type" value="Transcribed_RNA"/>
</dbReference>
<accession>A0A0E9R8V6</accession>
<name>A0A0E9R8V6_ANGAN</name>
<evidence type="ECO:0000313" key="1">
    <source>
        <dbReference type="EMBL" id="JAH25539.1"/>
    </source>
</evidence>
<dbReference type="AlphaFoldDB" id="A0A0E9R8V6"/>
<reference evidence="1" key="2">
    <citation type="journal article" date="2015" name="Fish Shellfish Immunol.">
        <title>Early steps in the European eel (Anguilla anguilla)-Vibrio vulnificus interaction in the gills: Role of the RtxA13 toxin.</title>
        <authorList>
            <person name="Callol A."/>
            <person name="Pajuelo D."/>
            <person name="Ebbesson L."/>
            <person name="Teles M."/>
            <person name="MacKenzie S."/>
            <person name="Amaro C."/>
        </authorList>
    </citation>
    <scope>NUCLEOTIDE SEQUENCE</scope>
</reference>
<protein>
    <submittedName>
        <fullName evidence="1">Uncharacterized protein</fullName>
    </submittedName>
</protein>
<sequence>MSWDRIKHQDSRTSIQKLWSAFDQHLIVTLT</sequence>
<reference evidence="1" key="1">
    <citation type="submission" date="2014-11" db="EMBL/GenBank/DDBJ databases">
        <authorList>
            <person name="Amaro Gonzalez C."/>
        </authorList>
    </citation>
    <scope>NUCLEOTIDE SEQUENCE</scope>
</reference>
<proteinExistence type="predicted"/>
<organism evidence="1">
    <name type="scientific">Anguilla anguilla</name>
    <name type="common">European freshwater eel</name>
    <name type="synonym">Muraena anguilla</name>
    <dbReference type="NCBI Taxonomy" id="7936"/>
    <lineage>
        <taxon>Eukaryota</taxon>
        <taxon>Metazoa</taxon>
        <taxon>Chordata</taxon>
        <taxon>Craniata</taxon>
        <taxon>Vertebrata</taxon>
        <taxon>Euteleostomi</taxon>
        <taxon>Actinopterygii</taxon>
        <taxon>Neopterygii</taxon>
        <taxon>Teleostei</taxon>
        <taxon>Anguilliformes</taxon>
        <taxon>Anguillidae</taxon>
        <taxon>Anguilla</taxon>
    </lineage>
</organism>